<dbReference type="PANTHER" id="PTHR10366:SF562">
    <property type="entry name" value="ALDEHYDE REDUCTASE II (AFU_ORTHOLOGUE AFUA_1G11360)"/>
    <property type="match status" value="1"/>
</dbReference>
<dbReference type="EMBL" id="KZ824269">
    <property type="protein sequence ID" value="RAL16214.1"/>
    <property type="molecule type" value="Genomic_DNA"/>
</dbReference>
<name>A0A395IDH7_ASPHC</name>
<proteinExistence type="inferred from homology"/>
<dbReference type="InterPro" id="IPR050425">
    <property type="entry name" value="NAD(P)_dehydrat-like"/>
</dbReference>
<dbReference type="Pfam" id="PF01370">
    <property type="entry name" value="Epimerase"/>
    <property type="match status" value="1"/>
</dbReference>
<evidence type="ECO:0000313" key="4">
    <source>
        <dbReference type="EMBL" id="RAL16214.1"/>
    </source>
</evidence>
<accession>A0A395IDH7</accession>
<dbReference type="GeneID" id="37202324"/>
<gene>
    <name evidence="4" type="ORF">BO97DRAFT_440029</name>
</gene>
<keyword evidence="5" id="KW-1185">Reference proteome</keyword>
<dbReference type="GO" id="GO:0016616">
    <property type="term" value="F:oxidoreductase activity, acting on the CH-OH group of donors, NAD or NADP as acceptor"/>
    <property type="evidence" value="ECO:0007669"/>
    <property type="project" value="TreeGrafter"/>
</dbReference>
<reference evidence="4 5" key="1">
    <citation type="submission" date="2018-02" db="EMBL/GenBank/DDBJ databases">
        <title>The genomes of Aspergillus section Nigri reveals drivers in fungal speciation.</title>
        <authorList>
            <consortium name="DOE Joint Genome Institute"/>
            <person name="Vesth T.C."/>
            <person name="Nybo J."/>
            <person name="Theobald S."/>
            <person name="Brandl J."/>
            <person name="Frisvad J.C."/>
            <person name="Nielsen K.F."/>
            <person name="Lyhne E.K."/>
            <person name="Kogle M.E."/>
            <person name="Kuo A."/>
            <person name="Riley R."/>
            <person name="Clum A."/>
            <person name="Nolan M."/>
            <person name="Lipzen A."/>
            <person name="Salamov A."/>
            <person name="Henrissat B."/>
            <person name="Wiebenga A."/>
            <person name="De vries R.P."/>
            <person name="Grigoriev I.V."/>
            <person name="Mortensen U.H."/>
            <person name="Andersen M.R."/>
            <person name="Baker S.E."/>
        </authorList>
    </citation>
    <scope>NUCLEOTIDE SEQUENCE [LARGE SCALE GENOMIC DNA]</scope>
    <source>
        <strain evidence="4 5">CBS 101889</strain>
    </source>
</reference>
<protein>
    <submittedName>
        <fullName evidence="4">Cinnamoyl-CoA reductase</fullName>
    </submittedName>
</protein>
<keyword evidence="1" id="KW-0560">Oxidoreductase</keyword>
<evidence type="ECO:0000256" key="1">
    <source>
        <dbReference type="ARBA" id="ARBA00023002"/>
    </source>
</evidence>
<feature type="domain" description="NAD-dependent epimerase/dehydratase" evidence="3">
    <location>
        <begin position="16"/>
        <end position="260"/>
    </location>
</feature>
<dbReference type="SUPFAM" id="SSF51735">
    <property type="entry name" value="NAD(P)-binding Rossmann-fold domains"/>
    <property type="match status" value="1"/>
</dbReference>
<evidence type="ECO:0000313" key="5">
    <source>
        <dbReference type="Proteomes" id="UP000248961"/>
    </source>
</evidence>
<dbReference type="PANTHER" id="PTHR10366">
    <property type="entry name" value="NAD DEPENDENT EPIMERASE/DEHYDRATASE"/>
    <property type="match status" value="1"/>
</dbReference>
<organism evidence="4 5">
    <name type="scientific">Aspergillus homomorphus (strain CBS 101889)</name>
    <dbReference type="NCBI Taxonomy" id="1450537"/>
    <lineage>
        <taxon>Eukaryota</taxon>
        <taxon>Fungi</taxon>
        <taxon>Dikarya</taxon>
        <taxon>Ascomycota</taxon>
        <taxon>Pezizomycotina</taxon>
        <taxon>Eurotiomycetes</taxon>
        <taxon>Eurotiomycetidae</taxon>
        <taxon>Eurotiales</taxon>
        <taxon>Aspergillaceae</taxon>
        <taxon>Aspergillus</taxon>
        <taxon>Aspergillus subgen. Circumdati</taxon>
    </lineage>
</organism>
<dbReference type="OrthoDB" id="2735536at2759"/>
<dbReference type="InterPro" id="IPR036291">
    <property type="entry name" value="NAD(P)-bd_dom_sf"/>
</dbReference>
<sequence>MPPFMENPALPSGSRVLVTGANGFIASHIVDQLLELGYNVRGTVRAPKPWLDDLFQPRHDVTRFESVILADMNDAAALDGVLQDVSGIIHVASDVSMSPDSSVIAKTVTSTQLLLKYAARHHSVSRVVLTSSSTAAVLPQPNRPDITVTEDTWNDYAVACAYDSTIPAAQKPYLVYAASKTEGERQGWQWIADNKPGYVFNTVLPGTNFGKILHPNIGGSTMGLVRALLAGDSFPIKAIPPQWFVNVEDTARLHITALLDRTVASERIFAFANPFNWTDVLEILHKNSNGDSDLPPIPENEARDLSQVVPSRRAEHLLVQSWGLSGWTSLEHSVLA</sequence>
<evidence type="ECO:0000256" key="2">
    <source>
        <dbReference type="ARBA" id="ARBA00023445"/>
    </source>
</evidence>
<comment type="similarity">
    <text evidence="2">Belongs to the NAD(P)-dependent epimerase/dehydratase family. Dihydroflavonol-4-reductase subfamily.</text>
</comment>
<dbReference type="STRING" id="1450537.A0A395IDH7"/>
<dbReference type="AlphaFoldDB" id="A0A395IDH7"/>
<dbReference type="Proteomes" id="UP000248961">
    <property type="component" value="Unassembled WGS sequence"/>
</dbReference>
<dbReference type="InterPro" id="IPR001509">
    <property type="entry name" value="Epimerase_deHydtase"/>
</dbReference>
<dbReference type="Gene3D" id="3.40.50.720">
    <property type="entry name" value="NAD(P)-binding Rossmann-like Domain"/>
    <property type="match status" value="1"/>
</dbReference>
<feature type="non-terminal residue" evidence="4">
    <location>
        <position position="1"/>
    </location>
</feature>
<dbReference type="RefSeq" id="XP_025555368.1">
    <property type="nucleotide sequence ID" value="XM_025698035.1"/>
</dbReference>
<evidence type="ECO:0000259" key="3">
    <source>
        <dbReference type="Pfam" id="PF01370"/>
    </source>
</evidence>
<dbReference type="VEuPathDB" id="FungiDB:BO97DRAFT_440029"/>